<keyword evidence="2" id="KW-1185">Reference proteome</keyword>
<dbReference type="AlphaFoldDB" id="A0A835U3F7"/>
<sequence length="64" mass="7032">QRAVALKYLCVHHDPTSMDDDVAQEVDLLIGVMGPTDNGPSPRTTREHAFTLTGFFGQSQTDSR</sequence>
<organism evidence="1 2">
    <name type="scientific">Vanilla planifolia</name>
    <name type="common">Vanilla</name>
    <dbReference type="NCBI Taxonomy" id="51239"/>
    <lineage>
        <taxon>Eukaryota</taxon>
        <taxon>Viridiplantae</taxon>
        <taxon>Streptophyta</taxon>
        <taxon>Embryophyta</taxon>
        <taxon>Tracheophyta</taxon>
        <taxon>Spermatophyta</taxon>
        <taxon>Magnoliopsida</taxon>
        <taxon>Liliopsida</taxon>
        <taxon>Asparagales</taxon>
        <taxon>Orchidaceae</taxon>
        <taxon>Vanilloideae</taxon>
        <taxon>Vanilleae</taxon>
        <taxon>Vanilla</taxon>
    </lineage>
</organism>
<proteinExistence type="predicted"/>
<feature type="non-terminal residue" evidence="1">
    <location>
        <position position="1"/>
    </location>
</feature>
<dbReference type="Proteomes" id="UP000636800">
    <property type="component" value="Unassembled WGS sequence"/>
</dbReference>
<accession>A0A835U3F7</accession>
<dbReference type="EMBL" id="JADCNL010000367">
    <property type="protein sequence ID" value="KAG0448104.1"/>
    <property type="molecule type" value="Genomic_DNA"/>
</dbReference>
<protein>
    <submittedName>
        <fullName evidence="1">Uncharacterized protein</fullName>
    </submittedName>
</protein>
<reference evidence="1 2" key="1">
    <citation type="journal article" date="2020" name="Nat. Food">
        <title>A phased Vanilla planifolia genome enables genetic improvement of flavour and production.</title>
        <authorList>
            <person name="Hasing T."/>
            <person name="Tang H."/>
            <person name="Brym M."/>
            <person name="Khazi F."/>
            <person name="Huang T."/>
            <person name="Chambers A.H."/>
        </authorList>
    </citation>
    <scope>NUCLEOTIDE SEQUENCE [LARGE SCALE GENOMIC DNA]</scope>
    <source>
        <tissue evidence="1">Leaf</tissue>
    </source>
</reference>
<dbReference type="OrthoDB" id="776561at2759"/>
<name>A0A835U3F7_VANPL</name>
<evidence type="ECO:0000313" key="1">
    <source>
        <dbReference type="EMBL" id="KAG0448104.1"/>
    </source>
</evidence>
<comment type="caution">
    <text evidence="1">The sequence shown here is derived from an EMBL/GenBank/DDBJ whole genome shotgun (WGS) entry which is preliminary data.</text>
</comment>
<gene>
    <name evidence="1" type="ORF">HPP92_028005</name>
</gene>
<evidence type="ECO:0000313" key="2">
    <source>
        <dbReference type="Proteomes" id="UP000636800"/>
    </source>
</evidence>